<evidence type="ECO:0000256" key="2">
    <source>
        <dbReference type="ARBA" id="ARBA00022559"/>
    </source>
</evidence>
<feature type="active site" evidence="4">
    <location>
        <position position="35"/>
    </location>
</feature>
<protein>
    <recommendedName>
        <fullName evidence="5">Glutathione peroxidase</fullName>
    </recommendedName>
</protein>
<dbReference type="PROSITE" id="PS00460">
    <property type="entry name" value="GLUTATHIONE_PEROXID_1"/>
    <property type="match status" value="1"/>
</dbReference>
<dbReference type="Pfam" id="PF00255">
    <property type="entry name" value="GSHPx"/>
    <property type="match status" value="1"/>
</dbReference>
<dbReference type="Gene3D" id="3.40.30.10">
    <property type="entry name" value="Glutaredoxin"/>
    <property type="match status" value="1"/>
</dbReference>
<evidence type="ECO:0000256" key="5">
    <source>
        <dbReference type="RuleBase" id="RU000499"/>
    </source>
</evidence>
<dbReference type="GO" id="GO:0004601">
    <property type="term" value="F:peroxidase activity"/>
    <property type="evidence" value="ECO:0007669"/>
    <property type="project" value="UniProtKB-KW"/>
</dbReference>
<dbReference type="InterPro" id="IPR000889">
    <property type="entry name" value="Glutathione_peroxidase"/>
</dbReference>
<organism evidence="6">
    <name type="scientific">Hexamita inflata</name>
    <dbReference type="NCBI Taxonomy" id="28002"/>
    <lineage>
        <taxon>Eukaryota</taxon>
        <taxon>Metamonada</taxon>
        <taxon>Diplomonadida</taxon>
        <taxon>Hexamitidae</taxon>
        <taxon>Hexamitinae</taxon>
        <taxon>Hexamita</taxon>
    </lineage>
</organism>
<dbReference type="EMBL" id="CAXDID020000102">
    <property type="protein sequence ID" value="CAL6026672.1"/>
    <property type="molecule type" value="Genomic_DNA"/>
</dbReference>
<sequence>MSIYDFKTKTLEEQDFDMSQLKGKVILIVNVASKCGFTKQYKGLQKLYKQHSEKGLVILGFPCNQFAHQEPDKSTIQKCQQNFGVTFPILNKIEVNGSGADPIYRYLKKQKRGVFCSQRIKWNFTKFLIDKNGVVIKRFSPTVEPEDLEHEIVKLL</sequence>
<reference evidence="6" key="1">
    <citation type="submission" date="2023-06" db="EMBL/GenBank/DDBJ databases">
        <authorList>
            <person name="Kurt Z."/>
        </authorList>
    </citation>
    <scope>NUCLEOTIDE SEQUENCE</scope>
</reference>
<name>A0AA86P7Q3_9EUKA</name>
<keyword evidence="2 5" id="KW-0575">Peroxidase</keyword>
<proteinExistence type="inferred from homology"/>
<keyword evidence="3 5" id="KW-0560">Oxidoreductase</keyword>
<dbReference type="PANTHER" id="PTHR11592:SF78">
    <property type="entry name" value="GLUTATHIONE PEROXIDASE"/>
    <property type="match status" value="1"/>
</dbReference>
<dbReference type="PANTHER" id="PTHR11592">
    <property type="entry name" value="GLUTATHIONE PEROXIDASE"/>
    <property type="match status" value="1"/>
</dbReference>
<dbReference type="PRINTS" id="PR01011">
    <property type="entry name" value="GLUTPROXDASE"/>
</dbReference>
<dbReference type="InterPro" id="IPR036249">
    <property type="entry name" value="Thioredoxin-like_sf"/>
</dbReference>
<evidence type="ECO:0000313" key="7">
    <source>
        <dbReference type="EMBL" id="CAL6026672.1"/>
    </source>
</evidence>
<dbReference type="SUPFAM" id="SSF52833">
    <property type="entry name" value="Thioredoxin-like"/>
    <property type="match status" value="1"/>
</dbReference>
<dbReference type="InterPro" id="IPR029759">
    <property type="entry name" value="GPX_AS"/>
</dbReference>
<evidence type="ECO:0000256" key="4">
    <source>
        <dbReference type="PIRSR" id="PIRSR000303-1"/>
    </source>
</evidence>
<dbReference type="PROSITE" id="PS00763">
    <property type="entry name" value="GLUTATHIONE_PEROXID_2"/>
    <property type="match status" value="1"/>
</dbReference>
<keyword evidence="8" id="KW-1185">Reference proteome</keyword>
<dbReference type="InterPro" id="IPR029760">
    <property type="entry name" value="GPX_CS"/>
</dbReference>
<accession>A0AA86P7Q3</accession>
<comment type="similarity">
    <text evidence="1 5">Belongs to the glutathione peroxidase family.</text>
</comment>
<comment type="caution">
    <text evidence="6">The sequence shown here is derived from an EMBL/GenBank/DDBJ whole genome shotgun (WGS) entry which is preliminary data.</text>
</comment>
<dbReference type="AlphaFoldDB" id="A0AA86P7Q3"/>
<dbReference type="GO" id="GO:0034599">
    <property type="term" value="P:cellular response to oxidative stress"/>
    <property type="evidence" value="ECO:0007669"/>
    <property type="project" value="TreeGrafter"/>
</dbReference>
<dbReference type="CDD" id="cd00340">
    <property type="entry name" value="GSH_Peroxidase"/>
    <property type="match status" value="1"/>
</dbReference>
<evidence type="ECO:0000256" key="3">
    <source>
        <dbReference type="ARBA" id="ARBA00023002"/>
    </source>
</evidence>
<evidence type="ECO:0000313" key="6">
    <source>
        <dbReference type="EMBL" id="CAI9931925.1"/>
    </source>
</evidence>
<reference evidence="7 8" key="2">
    <citation type="submission" date="2024-07" db="EMBL/GenBank/DDBJ databases">
        <authorList>
            <person name="Akdeniz Z."/>
        </authorList>
    </citation>
    <scope>NUCLEOTIDE SEQUENCE [LARGE SCALE GENOMIC DNA]</scope>
</reference>
<dbReference type="PIRSF" id="PIRSF000303">
    <property type="entry name" value="Glutathion_perox"/>
    <property type="match status" value="1"/>
</dbReference>
<dbReference type="PROSITE" id="PS51355">
    <property type="entry name" value="GLUTATHIONE_PEROXID_3"/>
    <property type="match status" value="1"/>
</dbReference>
<dbReference type="FunFam" id="3.40.30.10:FF:000010">
    <property type="entry name" value="Glutathione peroxidase"/>
    <property type="match status" value="1"/>
</dbReference>
<gene>
    <name evidence="6" type="ORF">HINF_LOCUS19570</name>
    <name evidence="7" type="ORF">HINF_LOCUS30959</name>
</gene>
<evidence type="ECO:0000313" key="8">
    <source>
        <dbReference type="Proteomes" id="UP001642409"/>
    </source>
</evidence>
<dbReference type="Proteomes" id="UP001642409">
    <property type="component" value="Unassembled WGS sequence"/>
</dbReference>
<evidence type="ECO:0000256" key="1">
    <source>
        <dbReference type="ARBA" id="ARBA00006926"/>
    </source>
</evidence>
<dbReference type="EMBL" id="CATOUU010000499">
    <property type="protein sequence ID" value="CAI9931925.1"/>
    <property type="molecule type" value="Genomic_DNA"/>
</dbReference>